<accession>A0A0A9E7Z5</accession>
<organism evidence="1">
    <name type="scientific">Arundo donax</name>
    <name type="common">Giant reed</name>
    <name type="synonym">Donax arundinaceus</name>
    <dbReference type="NCBI Taxonomy" id="35708"/>
    <lineage>
        <taxon>Eukaryota</taxon>
        <taxon>Viridiplantae</taxon>
        <taxon>Streptophyta</taxon>
        <taxon>Embryophyta</taxon>
        <taxon>Tracheophyta</taxon>
        <taxon>Spermatophyta</taxon>
        <taxon>Magnoliopsida</taxon>
        <taxon>Liliopsida</taxon>
        <taxon>Poales</taxon>
        <taxon>Poaceae</taxon>
        <taxon>PACMAD clade</taxon>
        <taxon>Arundinoideae</taxon>
        <taxon>Arundineae</taxon>
        <taxon>Arundo</taxon>
    </lineage>
</organism>
<sequence>MQKAVCRNCNGSGAIICKGFTSLRSRALLMLYSYVAGS</sequence>
<proteinExistence type="predicted"/>
<dbReference type="AlphaFoldDB" id="A0A0A9E7Z5"/>
<evidence type="ECO:0000313" key="1">
    <source>
        <dbReference type="EMBL" id="JAD96914.1"/>
    </source>
</evidence>
<reference evidence="1" key="2">
    <citation type="journal article" date="2015" name="Data Brief">
        <title>Shoot transcriptome of the giant reed, Arundo donax.</title>
        <authorList>
            <person name="Barrero R.A."/>
            <person name="Guerrero F.D."/>
            <person name="Moolhuijzen P."/>
            <person name="Goolsby J.A."/>
            <person name="Tidwell J."/>
            <person name="Bellgard S.E."/>
            <person name="Bellgard M.I."/>
        </authorList>
    </citation>
    <scope>NUCLEOTIDE SEQUENCE</scope>
    <source>
        <tissue evidence="1">Shoot tissue taken approximately 20 cm above the soil surface</tissue>
    </source>
</reference>
<reference evidence="1" key="1">
    <citation type="submission" date="2014-09" db="EMBL/GenBank/DDBJ databases">
        <authorList>
            <person name="Magalhaes I.L.F."/>
            <person name="Oliveira U."/>
            <person name="Santos F.R."/>
            <person name="Vidigal T.H.D.A."/>
            <person name="Brescovit A.D."/>
            <person name="Santos A.J."/>
        </authorList>
    </citation>
    <scope>NUCLEOTIDE SEQUENCE</scope>
    <source>
        <tissue evidence="1">Shoot tissue taken approximately 20 cm above the soil surface</tissue>
    </source>
</reference>
<dbReference type="EMBL" id="GBRH01200981">
    <property type="protein sequence ID" value="JAD96914.1"/>
    <property type="molecule type" value="Transcribed_RNA"/>
</dbReference>
<name>A0A0A9E7Z5_ARUDO</name>
<protein>
    <submittedName>
        <fullName evidence="1">Uncharacterized protein</fullName>
    </submittedName>
</protein>